<dbReference type="InterPro" id="IPR053790">
    <property type="entry name" value="P5CR-like_CS"/>
</dbReference>
<dbReference type="PROSITE" id="PS00521">
    <property type="entry name" value="P5CR"/>
    <property type="match status" value="1"/>
</dbReference>
<keyword evidence="8" id="KW-1185">Reference proteome</keyword>
<keyword evidence="2 4" id="KW-0521">NADP</keyword>
<dbReference type="PANTHER" id="PTHR11645:SF49">
    <property type="entry name" value="PYRROLINE-5-CARBOXYLATE REDUCTASE 1"/>
    <property type="match status" value="1"/>
</dbReference>
<name>A0ABV6J513_9BACL</name>
<comment type="similarity">
    <text evidence="1 2 4">Belongs to the pyrroline-5-carboxylate reductase family.</text>
</comment>
<dbReference type="RefSeq" id="WP_204818360.1">
    <property type="nucleotide sequence ID" value="NZ_JANHOF010000004.1"/>
</dbReference>
<reference evidence="7 8" key="1">
    <citation type="submission" date="2024-09" db="EMBL/GenBank/DDBJ databases">
        <authorList>
            <person name="Sun Q."/>
            <person name="Mori K."/>
        </authorList>
    </citation>
    <scope>NUCLEOTIDE SEQUENCE [LARGE SCALE GENOMIC DNA]</scope>
    <source>
        <strain evidence="7 8">CCM 4839</strain>
    </source>
</reference>
<dbReference type="InterPro" id="IPR029036">
    <property type="entry name" value="P5CR_dimer"/>
</dbReference>
<evidence type="ECO:0000259" key="5">
    <source>
        <dbReference type="Pfam" id="PF03807"/>
    </source>
</evidence>
<evidence type="ECO:0000256" key="2">
    <source>
        <dbReference type="HAMAP-Rule" id="MF_01925"/>
    </source>
</evidence>
<feature type="domain" description="Pyrroline-5-carboxylate reductase dimerisation" evidence="6">
    <location>
        <begin position="182"/>
        <end position="286"/>
    </location>
</feature>
<comment type="subcellular location">
    <subcellularLocation>
        <location evidence="2">Cytoplasm</location>
    </subcellularLocation>
</comment>
<comment type="function">
    <text evidence="2">Catalyzes the reduction of 1-pyrroline-5-carboxylate (PCA) to L-proline.</text>
</comment>
<dbReference type="Proteomes" id="UP001589818">
    <property type="component" value="Unassembled WGS sequence"/>
</dbReference>
<dbReference type="SUPFAM" id="SSF48179">
    <property type="entry name" value="6-phosphogluconate dehydrogenase C-terminal domain-like"/>
    <property type="match status" value="1"/>
</dbReference>
<dbReference type="SUPFAM" id="SSF51735">
    <property type="entry name" value="NAD(P)-binding Rossmann-fold domains"/>
    <property type="match status" value="1"/>
</dbReference>
<feature type="domain" description="Pyrroline-5-carboxylate reductase catalytic N-terminal" evidence="5">
    <location>
        <begin position="19"/>
        <end position="119"/>
    </location>
</feature>
<keyword evidence="2" id="KW-0963">Cytoplasm</keyword>
<dbReference type="PIRSF" id="PIRSF000193">
    <property type="entry name" value="Pyrrol-5-carb_rd"/>
    <property type="match status" value="1"/>
</dbReference>
<accession>A0ABV6J513</accession>
<dbReference type="EC" id="1.5.1.2" evidence="2 3"/>
<dbReference type="InterPro" id="IPR008927">
    <property type="entry name" value="6-PGluconate_DH-like_C_sf"/>
</dbReference>
<comment type="catalytic activity">
    <reaction evidence="2">
        <text>L-proline + NAD(+) = (S)-1-pyrroline-5-carboxylate + NADH + 2 H(+)</text>
        <dbReference type="Rhea" id="RHEA:14105"/>
        <dbReference type="ChEBI" id="CHEBI:15378"/>
        <dbReference type="ChEBI" id="CHEBI:17388"/>
        <dbReference type="ChEBI" id="CHEBI:57540"/>
        <dbReference type="ChEBI" id="CHEBI:57945"/>
        <dbReference type="ChEBI" id="CHEBI:60039"/>
        <dbReference type="EC" id="1.5.1.2"/>
    </reaction>
</comment>
<dbReference type="NCBIfam" id="TIGR00112">
    <property type="entry name" value="proC"/>
    <property type="match status" value="1"/>
</dbReference>
<dbReference type="InterPro" id="IPR000304">
    <property type="entry name" value="Pyrroline-COOH_reductase"/>
</dbReference>
<comment type="catalytic activity">
    <reaction evidence="2 4">
        <text>L-proline + NADP(+) = (S)-1-pyrroline-5-carboxylate + NADPH + 2 H(+)</text>
        <dbReference type="Rhea" id="RHEA:14109"/>
        <dbReference type="ChEBI" id="CHEBI:15378"/>
        <dbReference type="ChEBI" id="CHEBI:17388"/>
        <dbReference type="ChEBI" id="CHEBI:57783"/>
        <dbReference type="ChEBI" id="CHEBI:58349"/>
        <dbReference type="ChEBI" id="CHEBI:60039"/>
        <dbReference type="EC" id="1.5.1.2"/>
    </reaction>
</comment>
<dbReference type="GO" id="GO:0004735">
    <property type="term" value="F:pyrroline-5-carboxylate reductase activity"/>
    <property type="evidence" value="ECO:0007669"/>
    <property type="project" value="UniProtKB-EC"/>
</dbReference>
<dbReference type="Pfam" id="PF03807">
    <property type="entry name" value="F420_oxidored"/>
    <property type="match status" value="1"/>
</dbReference>
<keyword evidence="2 4" id="KW-0028">Amino-acid biosynthesis</keyword>
<evidence type="ECO:0000256" key="1">
    <source>
        <dbReference type="ARBA" id="ARBA00005525"/>
    </source>
</evidence>
<gene>
    <name evidence="2 7" type="primary">proC</name>
    <name evidence="7" type="ORF">ACFFJ8_06210</name>
</gene>
<evidence type="ECO:0000256" key="4">
    <source>
        <dbReference type="RuleBase" id="RU003903"/>
    </source>
</evidence>
<proteinExistence type="inferred from homology"/>
<comment type="caution">
    <text evidence="7">The sequence shown here is derived from an EMBL/GenBank/DDBJ whole genome shotgun (WGS) entry which is preliminary data.</text>
</comment>
<dbReference type="Gene3D" id="3.40.50.720">
    <property type="entry name" value="NAD(P)-binding Rossmann-like Domain"/>
    <property type="match status" value="1"/>
</dbReference>
<dbReference type="Pfam" id="PF14748">
    <property type="entry name" value="P5CR_dimer"/>
    <property type="match status" value="1"/>
</dbReference>
<evidence type="ECO:0000256" key="3">
    <source>
        <dbReference type="NCBIfam" id="TIGR00112"/>
    </source>
</evidence>
<dbReference type="InterPro" id="IPR036291">
    <property type="entry name" value="NAD(P)-bd_dom_sf"/>
</dbReference>
<dbReference type="HAMAP" id="MF_01925">
    <property type="entry name" value="P5C_reductase"/>
    <property type="match status" value="1"/>
</dbReference>
<organism evidence="7 8">
    <name type="scientific">Paenibacillus mendelii</name>
    <dbReference type="NCBI Taxonomy" id="206163"/>
    <lineage>
        <taxon>Bacteria</taxon>
        <taxon>Bacillati</taxon>
        <taxon>Bacillota</taxon>
        <taxon>Bacilli</taxon>
        <taxon>Bacillales</taxon>
        <taxon>Paenibacillaceae</taxon>
        <taxon>Paenibacillus</taxon>
    </lineage>
</organism>
<dbReference type="InterPro" id="IPR028939">
    <property type="entry name" value="P5C_Rdtase_cat_N"/>
</dbReference>
<comment type="pathway">
    <text evidence="2 4">Amino-acid biosynthesis; L-proline biosynthesis; L-proline from L-glutamate 5-semialdehyde: step 1/1.</text>
</comment>
<evidence type="ECO:0000313" key="7">
    <source>
        <dbReference type="EMBL" id="MFC0390964.1"/>
    </source>
</evidence>
<keyword evidence="2 4" id="KW-0560">Oxidoreductase</keyword>
<evidence type="ECO:0000259" key="6">
    <source>
        <dbReference type="Pfam" id="PF14748"/>
    </source>
</evidence>
<dbReference type="Gene3D" id="1.10.3730.10">
    <property type="entry name" value="ProC C-terminal domain-like"/>
    <property type="match status" value="1"/>
</dbReference>
<sequence>MTLLSSSSGLKTETNSLRLCFYGAGSMAEAIVRGLLDRGLAEPSRVSMLNRSNMGRLEELADRYGVQVSSELDAKAQRSMLHEADVIFLSMKPKDAADAIRKLQGIVTSKQMIVSVIAGLSIRTIEQLLGQPAPIVRTMPNTSSTIGLGATGISFSSSVDDNQRQLAQTMFEAIGLTAIVEEPLIEAVTGVSGSGPAYVYYLMEAMIEAGVKLGLSEEASRDLTVQTVLGAAQMVKSTGENPAELRRKVTSPNGSTQAAIETLDKHDFSNGIIRAVARAAERASEMGADIERSALS</sequence>
<dbReference type="PANTHER" id="PTHR11645">
    <property type="entry name" value="PYRROLINE-5-CARBOXYLATE REDUCTASE"/>
    <property type="match status" value="1"/>
</dbReference>
<protein>
    <recommendedName>
        <fullName evidence="2 3">Pyrroline-5-carboxylate reductase</fullName>
        <shortName evidence="2">P5C reductase</shortName>
        <shortName evidence="2">P5CR</shortName>
        <ecNumber evidence="2 3">1.5.1.2</ecNumber>
    </recommendedName>
    <alternativeName>
        <fullName evidence="2">PCA reductase</fullName>
    </alternativeName>
</protein>
<keyword evidence="2 4" id="KW-0641">Proline biosynthesis</keyword>
<dbReference type="EMBL" id="JBHLVF010000010">
    <property type="protein sequence ID" value="MFC0390964.1"/>
    <property type="molecule type" value="Genomic_DNA"/>
</dbReference>
<evidence type="ECO:0000313" key="8">
    <source>
        <dbReference type="Proteomes" id="UP001589818"/>
    </source>
</evidence>